<dbReference type="Proteomes" id="UP000555411">
    <property type="component" value="Unassembled WGS sequence"/>
</dbReference>
<keyword evidence="2" id="KW-1185">Reference proteome</keyword>
<accession>A0A842I8Q1</accession>
<name>A0A842I8Q1_9RHOB</name>
<evidence type="ECO:0000313" key="2">
    <source>
        <dbReference type="Proteomes" id="UP000555411"/>
    </source>
</evidence>
<dbReference type="EMBL" id="JACLQD010000003">
    <property type="protein sequence ID" value="MBC2835951.1"/>
    <property type="molecule type" value="Genomic_DNA"/>
</dbReference>
<dbReference type="RefSeq" id="WP_185797581.1">
    <property type="nucleotide sequence ID" value="NZ_JACLQD010000003.1"/>
</dbReference>
<comment type="caution">
    <text evidence="1">The sequence shown here is derived from an EMBL/GenBank/DDBJ whole genome shotgun (WGS) entry which is preliminary data.</text>
</comment>
<protein>
    <submittedName>
        <fullName evidence="1">Uncharacterized protein</fullName>
    </submittedName>
</protein>
<gene>
    <name evidence="1" type="ORF">H7F16_10585</name>
</gene>
<sequence>MQINITYDRPEDGPRSGPVQVGWFLTQDKGAVLYDPPERLVSRPPNRTHAKSASRCPAVIQMESRYFVVKCPFDLHIGFSRDDKGKALLVNRAGTASPIRGNKLGEVLTLVSEPEWRFPDRPTVQLSLPYCFIADEPVWLTQIGTFAHYRRDPLPGTIFGGRFPLSLWPRPLMWAFEWHDTDRDLILKRGEPLFYCQFEHDGPDRPVQMVEAEKTPELTAYMEKISGVVNYVNQTFSLMKQAEALRPAKLLKAKERP</sequence>
<reference evidence="1 2" key="1">
    <citation type="journal article" date="2017" name="Int. J. Syst. Evol. Microbiol.">
        <title>Gemmobacter straminiformis sp. nov., isolated from an artificial fountain.</title>
        <authorList>
            <person name="Kang J.Y."/>
            <person name="Kim M.J."/>
            <person name="Chun J."/>
            <person name="Son K.P."/>
            <person name="Jahng K.Y."/>
        </authorList>
    </citation>
    <scope>NUCLEOTIDE SEQUENCE [LARGE SCALE GENOMIC DNA]</scope>
    <source>
        <strain evidence="1 2">CAM-8</strain>
    </source>
</reference>
<dbReference type="AlphaFoldDB" id="A0A842I8Q1"/>
<organism evidence="1 2">
    <name type="scientific">Paragemmobacter straminiformis</name>
    <dbReference type="NCBI Taxonomy" id="2045119"/>
    <lineage>
        <taxon>Bacteria</taxon>
        <taxon>Pseudomonadati</taxon>
        <taxon>Pseudomonadota</taxon>
        <taxon>Alphaproteobacteria</taxon>
        <taxon>Rhodobacterales</taxon>
        <taxon>Paracoccaceae</taxon>
        <taxon>Paragemmobacter</taxon>
    </lineage>
</organism>
<evidence type="ECO:0000313" key="1">
    <source>
        <dbReference type="EMBL" id="MBC2835951.1"/>
    </source>
</evidence>
<proteinExistence type="predicted"/>